<dbReference type="RefSeq" id="WP_141999665.1">
    <property type="nucleotide sequence ID" value="NZ_VFML01000001.1"/>
</dbReference>
<keyword evidence="2" id="KW-1185">Reference proteome</keyword>
<dbReference type="OrthoDB" id="3631190at2"/>
<dbReference type="PROSITE" id="PS51318">
    <property type="entry name" value="TAT"/>
    <property type="match status" value="1"/>
</dbReference>
<evidence type="ECO:0000313" key="1">
    <source>
        <dbReference type="EMBL" id="TQJ03908.1"/>
    </source>
</evidence>
<dbReference type="Proteomes" id="UP000320876">
    <property type="component" value="Unassembled WGS sequence"/>
</dbReference>
<proteinExistence type="predicted"/>
<sequence>MSEQTVPAGRMSRRRLLAAGAGVAGSAVIWAAGGLAGTAVAATPRSAVEPRPTRWTRATSANGWPILGEVPRWRIEGSDVDVPVQDAAAPLLLYVGRRFHYEIDELRAGEVRGHTTNRVVVAEYESNYLSGSAIAIRPKAYPAGVRGGLFPQELAVVRDILADLEGVVGWGGDEDLAKESHFHIATGPDDPALNRVTDKMQYWNTTPGKGAGAAEL</sequence>
<dbReference type="EMBL" id="VFML01000001">
    <property type="protein sequence ID" value="TQJ03908.1"/>
    <property type="molecule type" value="Genomic_DNA"/>
</dbReference>
<dbReference type="AlphaFoldDB" id="A0A542DLF2"/>
<name>A0A542DLF2_AMYCI</name>
<reference evidence="1 2" key="1">
    <citation type="submission" date="2019-06" db="EMBL/GenBank/DDBJ databases">
        <title>Sequencing the genomes of 1000 actinobacteria strains.</title>
        <authorList>
            <person name="Klenk H.-P."/>
        </authorList>
    </citation>
    <scope>NUCLEOTIDE SEQUENCE [LARGE SCALE GENOMIC DNA]</scope>
    <source>
        <strain evidence="1 2">DSM 45679</strain>
    </source>
</reference>
<organism evidence="1 2">
    <name type="scientific">Amycolatopsis cihanbeyliensis</name>
    <dbReference type="NCBI Taxonomy" id="1128664"/>
    <lineage>
        <taxon>Bacteria</taxon>
        <taxon>Bacillati</taxon>
        <taxon>Actinomycetota</taxon>
        <taxon>Actinomycetes</taxon>
        <taxon>Pseudonocardiales</taxon>
        <taxon>Pseudonocardiaceae</taxon>
        <taxon>Amycolatopsis</taxon>
    </lineage>
</organism>
<accession>A0A542DLF2</accession>
<dbReference type="InterPro" id="IPR006311">
    <property type="entry name" value="TAT_signal"/>
</dbReference>
<comment type="caution">
    <text evidence="1">The sequence shown here is derived from an EMBL/GenBank/DDBJ whole genome shotgun (WGS) entry which is preliminary data.</text>
</comment>
<evidence type="ECO:0000313" key="2">
    <source>
        <dbReference type="Proteomes" id="UP000320876"/>
    </source>
</evidence>
<protein>
    <submittedName>
        <fullName evidence="1">Uncharacterized protein</fullName>
    </submittedName>
</protein>
<gene>
    <name evidence="1" type="ORF">FB471_3682</name>
</gene>